<comment type="similarity">
    <text evidence="1">Belongs to the VPS72/YL1 family.</text>
</comment>
<feature type="region of interest" description="Disordered" evidence="2">
    <location>
        <begin position="282"/>
        <end position="584"/>
    </location>
</feature>
<protein>
    <submittedName>
        <fullName evidence="4">Acidic repeat-containing protein</fullName>
    </submittedName>
</protein>
<dbReference type="InterPro" id="IPR013272">
    <property type="entry name" value="Vps72/YL1_C"/>
</dbReference>
<dbReference type="SMART" id="SM00993">
    <property type="entry name" value="YL1_C"/>
    <property type="match status" value="1"/>
</dbReference>
<evidence type="ECO:0000313" key="4">
    <source>
        <dbReference type="EMBL" id="CRG90583.1"/>
    </source>
</evidence>
<feature type="compositionally biased region" description="Basic and acidic residues" evidence="2">
    <location>
        <begin position="290"/>
        <end position="322"/>
    </location>
</feature>
<feature type="compositionally biased region" description="Basic and acidic residues" evidence="2">
    <location>
        <begin position="1"/>
        <end position="11"/>
    </location>
</feature>
<feature type="compositionally biased region" description="Basic and acidic residues" evidence="2">
    <location>
        <begin position="719"/>
        <end position="730"/>
    </location>
</feature>
<dbReference type="PANTHER" id="PTHR13275">
    <property type="entry name" value="YL-1 PROTEIN TRANSCRIPTION FACTOR-LIKE 1"/>
    <property type="match status" value="1"/>
</dbReference>
<feature type="compositionally biased region" description="Polar residues" evidence="2">
    <location>
        <begin position="516"/>
        <end position="528"/>
    </location>
</feature>
<evidence type="ECO:0000259" key="3">
    <source>
        <dbReference type="SMART" id="SM00993"/>
    </source>
</evidence>
<keyword evidence="5" id="KW-1185">Reference proteome</keyword>
<dbReference type="Pfam" id="PF05764">
    <property type="entry name" value="YL1"/>
    <property type="match status" value="1"/>
</dbReference>
<sequence>MAATDSDHALTGDDTSDAEATETMVESLVSGREKRSTAGRNMSSLLDAAADDDLTLLFAEDEHDDEFDEDEGAEGEQAEEMSSSEDEDDQGPNAADDDFEGEKELEKQAKADRKKRKAQESLRLTALRKKIKIDPTVSSNVPAAAAAAARPKKKSERISWLPTPEEGPVRSSSRRQTMQNKEMTHARLKDSEQRRIKLIATMEQAAKKKEKTKPKVRTQAERLAEAEKIERMNSKSLNRWEEMEKRKAEERKAKLEALQNRRLEGPVMSWWSGVAKWVNGKLVRVGNVEVKPKPDKEEIERKKKMKDSKDSAQDTAKQDKPETGTPSQPPEGQGPSSISSQPHTTGNENQQTSKVPTAEIESGKATAGNGFLDGIHQYASLPESPAAEVEASVKNNDAPDATAPKPDEESNLSKPTGDNSENSNDQGENQIVPAEKASPKPDETAPGTEDTQAQEELEEKRNKASQEAVASEDISPRPEEAPDNTQINDETQDKEMLDAPPESKTADIELDESKNEQQSQDTPLSTDTPAAENNAPEESKTTSETSPVEPVKPATETEMESNTLTTSEVQPAIVPPSNPAAEGSEMDIDPVIATDLPSESEPSAPLEPQVVEQTGRNLMVLENFDNATSQSRQYSIYFNSKKPPRLAKISSHLCPITSQPSRYRDPETELPFASALAYTEIRNLTEQKYIWSGMLGCYIGSPTVAAKGVPEQFLTGVKAEKKDEAEKEKPAAAVSEPVDEDKA</sequence>
<feature type="compositionally biased region" description="Low complexity" evidence="2">
    <location>
        <begin position="324"/>
        <end position="342"/>
    </location>
</feature>
<proteinExistence type="inferred from homology"/>
<dbReference type="STRING" id="28573.A0A0U1M4R8"/>
<reference evidence="4 5" key="1">
    <citation type="submission" date="2015-04" db="EMBL/GenBank/DDBJ databases">
        <authorList>
            <person name="Syromyatnikov M.Y."/>
            <person name="Popov V.N."/>
        </authorList>
    </citation>
    <scope>NUCLEOTIDE SEQUENCE [LARGE SCALE GENOMIC DNA]</scope>
    <source>
        <strain evidence="4">WF-38-12</strain>
    </source>
</reference>
<dbReference type="OrthoDB" id="3942062at2759"/>
<feature type="compositionally biased region" description="Acidic residues" evidence="2">
    <location>
        <begin position="49"/>
        <end position="101"/>
    </location>
</feature>
<evidence type="ECO:0000256" key="1">
    <source>
        <dbReference type="ARBA" id="ARBA00006832"/>
    </source>
</evidence>
<feature type="region of interest" description="Disordered" evidence="2">
    <location>
        <begin position="719"/>
        <end position="743"/>
    </location>
</feature>
<name>A0A0U1M4R8_TALIS</name>
<dbReference type="PANTHER" id="PTHR13275:SF4">
    <property type="entry name" value="VACUOLAR PROTEIN SORTING-ASSOCIATED PROTEIN 72 HOMOLOG"/>
    <property type="match status" value="1"/>
</dbReference>
<dbReference type="Proteomes" id="UP000054383">
    <property type="component" value="Unassembled WGS sequence"/>
</dbReference>
<dbReference type="OMA" id="PVISYWS"/>
<evidence type="ECO:0000313" key="5">
    <source>
        <dbReference type="Proteomes" id="UP000054383"/>
    </source>
</evidence>
<dbReference type="AlphaFoldDB" id="A0A0U1M4R8"/>
<feature type="compositionally biased region" description="Basic and acidic residues" evidence="2">
    <location>
        <begin position="182"/>
        <end position="193"/>
    </location>
</feature>
<feature type="compositionally biased region" description="Polar residues" evidence="2">
    <location>
        <begin position="170"/>
        <end position="181"/>
    </location>
</feature>
<feature type="domain" description="Vps72/YL1 C-terminal" evidence="3">
    <location>
        <begin position="652"/>
        <end position="681"/>
    </location>
</feature>
<feature type="region of interest" description="Disordered" evidence="2">
    <location>
        <begin position="1"/>
        <end position="193"/>
    </location>
</feature>
<dbReference type="GO" id="GO:0005634">
    <property type="term" value="C:nucleus"/>
    <property type="evidence" value="ECO:0007669"/>
    <property type="project" value="TreeGrafter"/>
</dbReference>
<gene>
    <name evidence="4" type="ORF">PISL3812_07627</name>
</gene>
<dbReference type="Pfam" id="PF08265">
    <property type="entry name" value="YL1_C"/>
    <property type="match status" value="1"/>
</dbReference>
<accession>A0A0U1M4R8</accession>
<feature type="compositionally biased region" description="Basic and acidic residues" evidence="2">
    <location>
        <begin position="102"/>
        <end position="111"/>
    </location>
</feature>
<feature type="compositionally biased region" description="Basic and acidic residues" evidence="2">
    <location>
        <begin position="504"/>
        <end position="515"/>
    </location>
</feature>
<feature type="compositionally biased region" description="Polar residues" evidence="2">
    <location>
        <begin position="412"/>
        <end position="429"/>
    </location>
</feature>
<feature type="compositionally biased region" description="Polar residues" evidence="2">
    <location>
        <begin position="560"/>
        <end position="569"/>
    </location>
</feature>
<organism evidence="4 5">
    <name type="scientific">Talaromyces islandicus</name>
    <name type="common">Penicillium islandicum</name>
    <dbReference type="NCBI Taxonomy" id="28573"/>
    <lineage>
        <taxon>Eukaryota</taxon>
        <taxon>Fungi</taxon>
        <taxon>Dikarya</taxon>
        <taxon>Ascomycota</taxon>
        <taxon>Pezizomycotina</taxon>
        <taxon>Eurotiomycetes</taxon>
        <taxon>Eurotiomycetidae</taxon>
        <taxon>Eurotiales</taxon>
        <taxon>Trichocomaceae</taxon>
        <taxon>Talaromyces</taxon>
        <taxon>Talaromyces sect. Islandici</taxon>
    </lineage>
</organism>
<dbReference type="EMBL" id="CVMT01000008">
    <property type="protein sequence ID" value="CRG90583.1"/>
    <property type="molecule type" value="Genomic_DNA"/>
</dbReference>
<feature type="compositionally biased region" description="Polar residues" evidence="2">
    <location>
        <begin position="343"/>
        <end position="355"/>
    </location>
</feature>
<evidence type="ECO:0000256" key="2">
    <source>
        <dbReference type="SAM" id="MobiDB-lite"/>
    </source>
</evidence>
<dbReference type="InterPro" id="IPR046757">
    <property type="entry name" value="YL1_N"/>
</dbReference>